<comment type="cofactor">
    <cofactor evidence="2">
        <name>Fe cation</name>
        <dbReference type="ChEBI" id="CHEBI:24875"/>
    </cofactor>
    <text evidence="2">Binds 1 Fe cation per subunit.</text>
</comment>
<keyword evidence="2" id="KW-0479">Metal-binding</keyword>
<dbReference type="PANTHER" id="PTHR43212:SF3">
    <property type="entry name" value="QUERCETIN 2,3-DIOXYGENASE"/>
    <property type="match status" value="1"/>
</dbReference>
<evidence type="ECO:0000313" key="7">
    <source>
        <dbReference type="Proteomes" id="UP000010290"/>
    </source>
</evidence>
<dbReference type="InterPro" id="IPR003829">
    <property type="entry name" value="Pirin_N_dom"/>
</dbReference>
<evidence type="ECO:0000313" key="6">
    <source>
        <dbReference type="EMBL" id="EKT60836.1"/>
    </source>
</evidence>
<dbReference type="AlphaFoldDB" id="K8WLJ1"/>
<name>K8WLJ1_9GAMM</name>
<gene>
    <name evidence="6" type="ORF">OO7_02026</name>
</gene>
<accession>K8WLJ1</accession>
<evidence type="ECO:0000256" key="2">
    <source>
        <dbReference type="PIRSR" id="PIRSR006232-1"/>
    </source>
</evidence>
<dbReference type="PATRIC" id="fig|1141660.3.peg.406"/>
<keyword evidence="7" id="KW-1185">Reference proteome</keyword>
<comment type="similarity">
    <text evidence="1 3">Belongs to the pirin family.</text>
</comment>
<feature type="binding site" evidence="2">
    <location>
        <position position="59"/>
    </location>
    <ligand>
        <name>Fe cation</name>
        <dbReference type="ChEBI" id="CHEBI:24875"/>
    </ligand>
</feature>
<comment type="caution">
    <text evidence="6">The sequence shown here is derived from an EMBL/GenBank/DDBJ whole genome shotgun (WGS) entry which is preliminary data.</text>
</comment>
<dbReference type="Proteomes" id="UP000010290">
    <property type="component" value="Chromosome"/>
</dbReference>
<evidence type="ECO:0000256" key="1">
    <source>
        <dbReference type="ARBA" id="ARBA00008416"/>
    </source>
</evidence>
<feature type="binding site" evidence="2">
    <location>
        <position position="57"/>
    </location>
    <ligand>
        <name>Fe cation</name>
        <dbReference type="ChEBI" id="CHEBI:24875"/>
    </ligand>
</feature>
<dbReference type="Pfam" id="PF17954">
    <property type="entry name" value="Pirin_C_2"/>
    <property type="match status" value="1"/>
</dbReference>
<dbReference type="SUPFAM" id="SSF51182">
    <property type="entry name" value="RmlC-like cupins"/>
    <property type="match status" value="1"/>
</dbReference>
<dbReference type="FunFam" id="2.60.120.10:FF:000021">
    <property type="entry name" value="Quercetin 2,3-dioxygenase"/>
    <property type="match status" value="1"/>
</dbReference>
<dbReference type="InterPro" id="IPR012093">
    <property type="entry name" value="Pirin"/>
</dbReference>
<feature type="domain" description="Pirin N-terminal" evidence="4">
    <location>
        <begin position="7"/>
        <end position="119"/>
    </location>
</feature>
<dbReference type="GO" id="GO:0046872">
    <property type="term" value="F:metal ion binding"/>
    <property type="evidence" value="ECO:0007669"/>
    <property type="project" value="UniProtKB-KW"/>
</dbReference>
<dbReference type="PIRSF" id="PIRSF006232">
    <property type="entry name" value="Pirin"/>
    <property type="match status" value="1"/>
</dbReference>
<dbReference type="RefSeq" id="WP_008914294.1">
    <property type="nucleotide sequence ID" value="NZ_CM001773.1"/>
</dbReference>
<dbReference type="InterPro" id="IPR011051">
    <property type="entry name" value="RmlC_Cupin_sf"/>
</dbReference>
<protein>
    <submittedName>
        <fullName evidence="6">Pirin</fullName>
    </submittedName>
</protein>
<dbReference type="Gene3D" id="2.60.120.10">
    <property type="entry name" value="Jelly Rolls"/>
    <property type="match status" value="2"/>
</dbReference>
<dbReference type="InterPro" id="IPR041602">
    <property type="entry name" value="Quercetinase_C"/>
</dbReference>
<evidence type="ECO:0000259" key="5">
    <source>
        <dbReference type="Pfam" id="PF17954"/>
    </source>
</evidence>
<dbReference type="CDD" id="cd20311">
    <property type="entry name" value="cupin_Yhhw_C"/>
    <property type="match status" value="1"/>
</dbReference>
<dbReference type="HOGENOM" id="CLU_064194_2_3_6"/>
<keyword evidence="2" id="KW-0408">Iron</keyword>
<dbReference type="EMBL" id="AKKN01000003">
    <property type="protein sequence ID" value="EKT60836.1"/>
    <property type="molecule type" value="Genomic_DNA"/>
</dbReference>
<proteinExistence type="inferred from homology"/>
<evidence type="ECO:0000259" key="4">
    <source>
        <dbReference type="Pfam" id="PF02678"/>
    </source>
</evidence>
<feature type="binding site" evidence="2">
    <location>
        <position position="101"/>
    </location>
    <ligand>
        <name>Fe cation</name>
        <dbReference type="ChEBI" id="CHEBI:24875"/>
    </ligand>
</feature>
<organism evidence="6 7">
    <name type="scientific">Providencia sneebia DSM 19967</name>
    <dbReference type="NCBI Taxonomy" id="1141660"/>
    <lineage>
        <taxon>Bacteria</taxon>
        <taxon>Pseudomonadati</taxon>
        <taxon>Pseudomonadota</taxon>
        <taxon>Gammaproteobacteria</taxon>
        <taxon>Enterobacterales</taxon>
        <taxon>Morganellaceae</taxon>
        <taxon>Providencia</taxon>
    </lineage>
</organism>
<dbReference type="CDD" id="cd02910">
    <property type="entry name" value="cupin_Yhhw_N"/>
    <property type="match status" value="1"/>
</dbReference>
<evidence type="ECO:0000256" key="3">
    <source>
        <dbReference type="RuleBase" id="RU003457"/>
    </source>
</evidence>
<dbReference type="PANTHER" id="PTHR43212">
    <property type="entry name" value="QUERCETIN 2,3-DIOXYGENASE"/>
    <property type="match status" value="1"/>
</dbReference>
<dbReference type="OrthoDB" id="9780903at2"/>
<feature type="binding site" evidence="2">
    <location>
        <position position="103"/>
    </location>
    <ligand>
        <name>Fe cation</name>
        <dbReference type="ChEBI" id="CHEBI:24875"/>
    </ligand>
</feature>
<reference evidence="6 7" key="1">
    <citation type="journal article" date="2012" name="BMC Genomics">
        <title>Comparative genomics of bacteria in the genus Providencia isolated from wild Drosophila melanogaster.</title>
        <authorList>
            <person name="Galac M.R."/>
            <person name="Lazzaro B.P."/>
        </authorList>
    </citation>
    <scope>NUCLEOTIDE SEQUENCE [LARGE SCALE GENOMIC DNA]</scope>
    <source>
        <strain evidence="6 7">DSM 19967</strain>
    </source>
</reference>
<dbReference type="Pfam" id="PF02678">
    <property type="entry name" value="Pirin"/>
    <property type="match status" value="1"/>
</dbReference>
<dbReference type="InterPro" id="IPR014710">
    <property type="entry name" value="RmlC-like_jellyroll"/>
</dbReference>
<feature type="domain" description="Quercetin 2,3-dioxygenase C-terminal cupin" evidence="5">
    <location>
        <begin position="143"/>
        <end position="228"/>
    </location>
</feature>
<sequence>MIYLRKAHERGHANHGWLDSWHTFSFANYYDDQFMGFSALRVINEDIINAGKGFGTHPHKNMEILTYVLEGTVEHKDSMGNLEQIPAGEFQIMSAGTGIQHSEYNPDNENPLHLYQIWILPEQDNIEPRYEQKRFSDENGKQLVLSPDAREGSLKVYQDMTLWRWTLSQGQTQHFDIEKGRVVWIQIVKGAVSVNGQAASTSDGFAIWQESHLTINAEKESEILIFDLPATE</sequence>